<evidence type="ECO:0000256" key="1">
    <source>
        <dbReference type="SAM" id="Phobius"/>
    </source>
</evidence>
<accession>A0AAW6HR25</accession>
<protein>
    <submittedName>
        <fullName evidence="2">Uncharacterized protein</fullName>
    </submittedName>
</protein>
<dbReference type="RefSeq" id="WP_272404050.1">
    <property type="nucleotide sequence ID" value="NZ_JAJHZP010000015.1"/>
</dbReference>
<dbReference type="NCBIfam" id="NF045771">
    <property type="entry name" value="MPN454_MG319"/>
    <property type="match status" value="1"/>
</dbReference>
<keyword evidence="1" id="KW-0472">Membrane</keyword>
<evidence type="ECO:0000313" key="2">
    <source>
        <dbReference type="EMBL" id="MDC4183578.1"/>
    </source>
</evidence>
<sequence>MSYKKSSGTKKALAVLGFFFLFMVLLLVSLWAFFAFFWFKDKYNPVTIYNNFFSEDALNWFNVDKGYEWGAESYKQYATMLPDSDSILGKIGNFIPFLYTNKDIFGIANQTFKVSLLGYVIPFTIAFGSSLIITSIVYVILKIIIKLIVKSNDNKNKALKKKSYKTNEEAKTTFQASSQSTVPFNNSNTSNIEKAATEFYDSVKPEIKYDASKDWKALSTGANMAEREKQFYEHMKKTSAN</sequence>
<feature type="transmembrane region" description="Helical" evidence="1">
    <location>
        <begin position="119"/>
        <end position="141"/>
    </location>
</feature>
<dbReference type="AlphaFoldDB" id="A0AAW6HR25"/>
<feature type="transmembrane region" description="Helical" evidence="1">
    <location>
        <begin position="12"/>
        <end position="39"/>
    </location>
</feature>
<dbReference type="EMBL" id="JAJHZP010000015">
    <property type="protein sequence ID" value="MDC4183578.1"/>
    <property type="molecule type" value="Genomic_DNA"/>
</dbReference>
<dbReference type="InterPro" id="IPR054989">
    <property type="entry name" value="MPN454_MG319"/>
</dbReference>
<dbReference type="Proteomes" id="UP001216384">
    <property type="component" value="Unassembled WGS sequence"/>
</dbReference>
<gene>
    <name evidence="2" type="ORF">LNO71_02890</name>
</gene>
<comment type="caution">
    <text evidence="2">The sequence shown here is derived from an EMBL/GenBank/DDBJ whole genome shotgun (WGS) entry which is preliminary data.</text>
</comment>
<evidence type="ECO:0000313" key="3">
    <source>
        <dbReference type="Proteomes" id="UP001216384"/>
    </source>
</evidence>
<reference evidence="2" key="1">
    <citation type="submission" date="2021-11" db="EMBL/GenBank/DDBJ databases">
        <title>Description of Mycoplasma bradburyaesp. nov.from sea birds: a tribute to a great mycoplasmologist.</title>
        <authorList>
            <person name="Ramirez A.S."/>
            <person name="Poveda C."/>
            <person name="Suarez-Perez A."/>
            <person name="Rosales R.S."/>
            <person name="Dijkman R."/>
            <person name="Feberwee A."/>
            <person name="Spergser J."/>
            <person name="Szostak M.P."/>
            <person name="Ressel L."/>
            <person name="Calabuig P."/>
            <person name="Catania S."/>
            <person name="Gobbo F."/>
            <person name="Timofte D."/>
            <person name="Poveda J.B."/>
        </authorList>
    </citation>
    <scope>NUCLEOTIDE SEQUENCE</scope>
    <source>
        <strain evidence="2">T264</strain>
    </source>
</reference>
<organism evidence="2 3">
    <name type="scientific">Mycoplasma bradburyae</name>
    <dbReference type="NCBI Taxonomy" id="2963128"/>
    <lineage>
        <taxon>Bacteria</taxon>
        <taxon>Bacillati</taxon>
        <taxon>Mycoplasmatota</taxon>
        <taxon>Mollicutes</taxon>
        <taxon>Mycoplasmataceae</taxon>
        <taxon>Mycoplasma</taxon>
    </lineage>
</organism>
<name>A0AAW6HR25_9MOLU</name>
<proteinExistence type="predicted"/>
<keyword evidence="1" id="KW-1133">Transmembrane helix</keyword>
<keyword evidence="1" id="KW-0812">Transmembrane</keyword>